<sequence>MSNITRKAFVLSSQTEIYFIQLVAFNSGAISRRIRVEGSFIAKIFPGWRTSLCPGAPDEARQANQSRGKRRQGDDWPMSLAISVVKEATALLD</sequence>
<name>A0AAV4XL60_CAEEX</name>
<dbReference type="EMBL" id="BPLR01000483">
    <property type="protein sequence ID" value="GIY95123.1"/>
    <property type="molecule type" value="Genomic_DNA"/>
</dbReference>
<gene>
    <name evidence="2" type="ORF">CEXT_410031</name>
</gene>
<proteinExistence type="predicted"/>
<evidence type="ECO:0000313" key="3">
    <source>
        <dbReference type="Proteomes" id="UP001054945"/>
    </source>
</evidence>
<dbReference type="AlphaFoldDB" id="A0AAV4XL60"/>
<dbReference type="Proteomes" id="UP001054945">
    <property type="component" value="Unassembled WGS sequence"/>
</dbReference>
<reference evidence="2 3" key="1">
    <citation type="submission" date="2021-06" db="EMBL/GenBank/DDBJ databases">
        <title>Caerostris extrusa draft genome.</title>
        <authorList>
            <person name="Kono N."/>
            <person name="Arakawa K."/>
        </authorList>
    </citation>
    <scope>NUCLEOTIDE SEQUENCE [LARGE SCALE GENOMIC DNA]</scope>
</reference>
<evidence type="ECO:0000256" key="1">
    <source>
        <dbReference type="SAM" id="MobiDB-lite"/>
    </source>
</evidence>
<feature type="region of interest" description="Disordered" evidence="1">
    <location>
        <begin position="55"/>
        <end position="75"/>
    </location>
</feature>
<comment type="caution">
    <text evidence="2">The sequence shown here is derived from an EMBL/GenBank/DDBJ whole genome shotgun (WGS) entry which is preliminary data.</text>
</comment>
<protein>
    <submittedName>
        <fullName evidence="2">Uncharacterized protein</fullName>
    </submittedName>
</protein>
<accession>A0AAV4XL60</accession>
<evidence type="ECO:0000313" key="2">
    <source>
        <dbReference type="EMBL" id="GIY95123.1"/>
    </source>
</evidence>
<keyword evidence="3" id="KW-1185">Reference proteome</keyword>
<organism evidence="2 3">
    <name type="scientific">Caerostris extrusa</name>
    <name type="common">Bark spider</name>
    <name type="synonym">Caerostris bankana</name>
    <dbReference type="NCBI Taxonomy" id="172846"/>
    <lineage>
        <taxon>Eukaryota</taxon>
        <taxon>Metazoa</taxon>
        <taxon>Ecdysozoa</taxon>
        <taxon>Arthropoda</taxon>
        <taxon>Chelicerata</taxon>
        <taxon>Arachnida</taxon>
        <taxon>Araneae</taxon>
        <taxon>Araneomorphae</taxon>
        <taxon>Entelegynae</taxon>
        <taxon>Araneoidea</taxon>
        <taxon>Araneidae</taxon>
        <taxon>Caerostris</taxon>
    </lineage>
</organism>